<comment type="caution">
    <text evidence="2">The sequence shown here is derived from an EMBL/GenBank/DDBJ whole genome shotgun (WGS) entry which is preliminary data.</text>
</comment>
<dbReference type="Proteomes" id="UP000789901">
    <property type="component" value="Unassembled WGS sequence"/>
</dbReference>
<evidence type="ECO:0000313" key="2">
    <source>
        <dbReference type="EMBL" id="CAG8535269.1"/>
    </source>
</evidence>
<organism evidence="2 3">
    <name type="scientific">Gigaspora margarita</name>
    <dbReference type="NCBI Taxonomy" id="4874"/>
    <lineage>
        <taxon>Eukaryota</taxon>
        <taxon>Fungi</taxon>
        <taxon>Fungi incertae sedis</taxon>
        <taxon>Mucoromycota</taxon>
        <taxon>Glomeromycotina</taxon>
        <taxon>Glomeromycetes</taxon>
        <taxon>Diversisporales</taxon>
        <taxon>Gigasporaceae</taxon>
        <taxon>Gigaspora</taxon>
    </lineage>
</organism>
<name>A0ABM8W680_GIGMA</name>
<proteinExistence type="predicted"/>
<sequence length="410" mass="46921">MSSQNSPIILSKSSKKNQCKKELRAIKKAKIENPNNSIIGGDDSTFNSSANQIKERTNIFYDFLKWISEDFLASDLRPSNHRQSTVYTDPRFTFLEKFIEKKRQRLVVQELLDQGLLPLNSINPGTYTLNFSILSNHHLNIISDPIPIITKVPAKFIDLLESEVFNHTSLVNPSTKKPLWKDYLWSQVNHIYRCVEAQDKLLEGHNIQETFLRHPSDKLYIAEETTKIVAIDFFDIDKISAKESEVAVDNYCKHMIGNPTHQSKQFKSDLIEHFRCFTDSNNVLYTTTNTVSSHNKAHQKCVQVCPLGRFKGGELVFPELKLVVHAKEEQAIAFCSNLLVHRNLPITIGVHHSVVFYVHSTVIKQKWKFGSLFADYALDWDSNNEDVGSSQKYTSPKLGSKNSQTKLKNH</sequence>
<protein>
    <submittedName>
        <fullName evidence="2">18473_t:CDS:1</fullName>
    </submittedName>
</protein>
<keyword evidence="3" id="KW-1185">Reference proteome</keyword>
<evidence type="ECO:0000313" key="3">
    <source>
        <dbReference type="Proteomes" id="UP000789901"/>
    </source>
</evidence>
<dbReference type="EMBL" id="CAJVQB010001429">
    <property type="protein sequence ID" value="CAG8535269.1"/>
    <property type="molecule type" value="Genomic_DNA"/>
</dbReference>
<accession>A0ABM8W680</accession>
<evidence type="ECO:0000256" key="1">
    <source>
        <dbReference type="SAM" id="MobiDB-lite"/>
    </source>
</evidence>
<dbReference type="Gene3D" id="3.60.130.30">
    <property type="match status" value="1"/>
</dbReference>
<reference evidence="2 3" key="1">
    <citation type="submission" date="2021-06" db="EMBL/GenBank/DDBJ databases">
        <authorList>
            <person name="Kallberg Y."/>
            <person name="Tangrot J."/>
            <person name="Rosling A."/>
        </authorList>
    </citation>
    <scope>NUCLEOTIDE SEQUENCE [LARGE SCALE GENOMIC DNA]</scope>
    <source>
        <strain evidence="2 3">120-4 pot B 10/14</strain>
    </source>
</reference>
<feature type="compositionally biased region" description="Polar residues" evidence="1">
    <location>
        <begin position="400"/>
        <end position="410"/>
    </location>
</feature>
<feature type="region of interest" description="Disordered" evidence="1">
    <location>
        <begin position="386"/>
        <end position="410"/>
    </location>
</feature>
<gene>
    <name evidence="2" type="ORF">GMARGA_LOCUS3818</name>
</gene>